<evidence type="ECO:0000313" key="1">
    <source>
        <dbReference type="EMBL" id="KIM80338.1"/>
    </source>
</evidence>
<accession>A0A0C3B296</accession>
<proteinExistence type="predicted"/>
<organism evidence="1 2">
    <name type="scientific">Piloderma croceum (strain F 1598)</name>
    <dbReference type="NCBI Taxonomy" id="765440"/>
    <lineage>
        <taxon>Eukaryota</taxon>
        <taxon>Fungi</taxon>
        <taxon>Dikarya</taxon>
        <taxon>Basidiomycota</taxon>
        <taxon>Agaricomycotina</taxon>
        <taxon>Agaricomycetes</taxon>
        <taxon>Agaricomycetidae</taxon>
        <taxon>Atheliales</taxon>
        <taxon>Atheliaceae</taxon>
        <taxon>Piloderma</taxon>
    </lineage>
</organism>
<keyword evidence="2" id="KW-1185">Reference proteome</keyword>
<name>A0A0C3B296_PILCF</name>
<dbReference type="EMBL" id="KN833004">
    <property type="protein sequence ID" value="KIM80338.1"/>
    <property type="molecule type" value="Genomic_DNA"/>
</dbReference>
<evidence type="ECO:0000313" key="2">
    <source>
        <dbReference type="Proteomes" id="UP000054166"/>
    </source>
</evidence>
<dbReference type="HOGENOM" id="CLU_2705716_0_0_1"/>
<dbReference type="AlphaFoldDB" id="A0A0C3B296"/>
<dbReference type="Proteomes" id="UP000054166">
    <property type="component" value="Unassembled WGS sequence"/>
</dbReference>
<gene>
    <name evidence="1" type="ORF">PILCRDRAFT_9538</name>
</gene>
<reference evidence="2" key="2">
    <citation type="submission" date="2015-01" db="EMBL/GenBank/DDBJ databases">
        <title>Evolutionary Origins and Diversification of the Mycorrhizal Mutualists.</title>
        <authorList>
            <consortium name="DOE Joint Genome Institute"/>
            <consortium name="Mycorrhizal Genomics Consortium"/>
            <person name="Kohler A."/>
            <person name="Kuo A."/>
            <person name="Nagy L.G."/>
            <person name="Floudas D."/>
            <person name="Copeland A."/>
            <person name="Barry K.W."/>
            <person name="Cichocki N."/>
            <person name="Veneault-Fourrey C."/>
            <person name="LaButti K."/>
            <person name="Lindquist E.A."/>
            <person name="Lipzen A."/>
            <person name="Lundell T."/>
            <person name="Morin E."/>
            <person name="Murat C."/>
            <person name="Riley R."/>
            <person name="Ohm R."/>
            <person name="Sun H."/>
            <person name="Tunlid A."/>
            <person name="Henrissat B."/>
            <person name="Grigoriev I.V."/>
            <person name="Hibbett D.S."/>
            <person name="Martin F."/>
        </authorList>
    </citation>
    <scope>NUCLEOTIDE SEQUENCE [LARGE SCALE GENOMIC DNA]</scope>
    <source>
        <strain evidence="2">F 1598</strain>
    </source>
</reference>
<reference evidence="1 2" key="1">
    <citation type="submission" date="2014-04" db="EMBL/GenBank/DDBJ databases">
        <authorList>
            <consortium name="DOE Joint Genome Institute"/>
            <person name="Kuo A."/>
            <person name="Tarkka M."/>
            <person name="Buscot F."/>
            <person name="Kohler A."/>
            <person name="Nagy L.G."/>
            <person name="Floudas D."/>
            <person name="Copeland A."/>
            <person name="Barry K.W."/>
            <person name="Cichocki N."/>
            <person name="Veneault-Fourrey C."/>
            <person name="LaButti K."/>
            <person name="Lindquist E.A."/>
            <person name="Lipzen A."/>
            <person name="Lundell T."/>
            <person name="Morin E."/>
            <person name="Murat C."/>
            <person name="Sun H."/>
            <person name="Tunlid A."/>
            <person name="Henrissat B."/>
            <person name="Grigoriev I.V."/>
            <person name="Hibbett D.S."/>
            <person name="Martin F."/>
            <person name="Nordberg H.P."/>
            <person name="Cantor M.N."/>
            <person name="Hua S.X."/>
        </authorList>
    </citation>
    <scope>NUCLEOTIDE SEQUENCE [LARGE SCALE GENOMIC DNA]</scope>
    <source>
        <strain evidence="1 2">F 1598</strain>
    </source>
</reference>
<dbReference type="InParanoid" id="A0A0C3B296"/>
<sequence length="73" mass="8647">MLYAPYAARIRPYRVWEHTVSVRAYNGYGQNVVEMPPARVWMLYIRGQTFDWPKVKMTSAERGLSQHPLRMSM</sequence>
<protein>
    <submittedName>
        <fullName evidence="1">Uncharacterized protein</fullName>
    </submittedName>
</protein>